<dbReference type="PROSITE" id="PS50102">
    <property type="entry name" value="RRM"/>
    <property type="match status" value="1"/>
</dbReference>
<dbReference type="PANTHER" id="PTHR48024:SF56">
    <property type="entry name" value="HETEROGENEOUS NUCLEAR RIBONUCLEOPROTEIN A0"/>
    <property type="match status" value="1"/>
</dbReference>
<name>A0A835HMC0_9MAGN</name>
<proteinExistence type="predicted"/>
<dbReference type="SMART" id="SM00360">
    <property type="entry name" value="RRM"/>
    <property type="match status" value="1"/>
</dbReference>
<keyword evidence="1 2" id="KW-0694">RNA-binding</keyword>
<dbReference type="InterPro" id="IPR000504">
    <property type="entry name" value="RRM_dom"/>
</dbReference>
<evidence type="ECO:0000256" key="2">
    <source>
        <dbReference type="PROSITE-ProRule" id="PRU00176"/>
    </source>
</evidence>
<reference evidence="4 5" key="1">
    <citation type="submission" date="2020-10" db="EMBL/GenBank/DDBJ databases">
        <title>The Coptis chinensis genome and diversification of protoberbering-type alkaloids.</title>
        <authorList>
            <person name="Wang B."/>
            <person name="Shu S."/>
            <person name="Song C."/>
            <person name="Liu Y."/>
        </authorList>
    </citation>
    <scope>NUCLEOTIDE SEQUENCE [LARGE SCALE GENOMIC DNA]</scope>
    <source>
        <strain evidence="4">HL-2020</strain>
        <tissue evidence="4">Leaf</tissue>
    </source>
</reference>
<dbReference type="AlphaFoldDB" id="A0A835HMC0"/>
<dbReference type="PANTHER" id="PTHR48024">
    <property type="entry name" value="GEO13361P1-RELATED"/>
    <property type="match status" value="1"/>
</dbReference>
<dbReference type="InterPro" id="IPR035979">
    <property type="entry name" value="RBD_domain_sf"/>
</dbReference>
<feature type="domain" description="RRM" evidence="3">
    <location>
        <begin position="164"/>
        <end position="227"/>
    </location>
</feature>
<sequence>MEEDRLMKERHAAILKEPLFSIHQLVTGNVGHVEGDHVPETLNVVHQTYSVNVDVFDSFEDDDILAVQVYVQQSYYHDVAVVGVRTDAEKSLESAFAPAIGSGLPWVAILGNHDQESTLSREGVMKHIVIMNDTLARLNPLEAQVIDGFGNYNLEVGGVEDVEYHCFVCGLAWTTNVFSLVKAFSVYGDILECKIISDREIGRSRGFGFVTFSSEQAMRETIEDMNG</sequence>
<dbReference type="EMBL" id="JADFTS010000006">
    <property type="protein sequence ID" value="KAF9600897.1"/>
    <property type="molecule type" value="Genomic_DNA"/>
</dbReference>
<evidence type="ECO:0000313" key="4">
    <source>
        <dbReference type="EMBL" id="KAF9600897.1"/>
    </source>
</evidence>
<dbReference type="Pfam" id="PF00076">
    <property type="entry name" value="RRM_1"/>
    <property type="match status" value="1"/>
</dbReference>
<dbReference type="Gene3D" id="3.30.70.330">
    <property type="match status" value="1"/>
</dbReference>
<dbReference type="InterPro" id="IPR029052">
    <property type="entry name" value="Metallo-depent_PP-like"/>
</dbReference>
<dbReference type="Proteomes" id="UP000631114">
    <property type="component" value="Unassembled WGS sequence"/>
</dbReference>
<dbReference type="SUPFAM" id="SSF56300">
    <property type="entry name" value="Metallo-dependent phosphatases"/>
    <property type="match status" value="1"/>
</dbReference>
<dbReference type="OrthoDB" id="1735815at2759"/>
<comment type="caution">
    <text evidence="4">The sequence shown here is derived from an EMBL/GenBank/DDBJ whole genome shotgun (WGS) entry which is preliminary data.</text>
</comment>
<dbReference type="SUPFAM" id="SSF54928">
    <property type="entry name" value="RNA-binding domain, RBD"/>
    <property type="match status" value="1"/>
</dbReference>
<protein>
    <recommendedName>
        <fullName evidence="3">RRM domain-containing protein</fullName>
    </recommendedName>
</protein>
<dbReference type="InterPro" id="IPR050886">
    <property type="entry name" value="RNA-binding_reg"/>
</dbReference>
<evidence type="ECO:0000259" key="3">
    <source>
        <dbReference type="PROSITE" id="PS50102"/>
    </source>
</evidence>
<keyword evidence="5" id="KW-1185">Reference proteome</keyword>
<accession>A0A835HMC0</accession>
<organism evidence="4 5">
    <name type="scientific">Coptis chinensis</name>
    <dbReference type="NCBI Taxonomy" id="261450"/>
    <lineage>
        <taxon>Eukaryota</taxon>
        <taxon>Viridiplantae</taxon>
        <taxon>Streptophyta</taxon>
        <taxon>Embryophyta</taxon>
        <taxon>Tracheophyta</taxon>
        <taxon>Spermatophyta</taxon>
        <taxon>Magnoliopsida</taxon>
        <taxon>Ranunculales</taxon>
        <taxon>Ranunculaceae</taxon>
        <taxon>Coptidoideae</taxon>
        <taxon>Coptis</taxon>
    </lineage>
</organism>
<gene>
    <name evidence="4" type="ORF">IFM89_013804</name>
</gene>
<evidence type="ECO:0000313" key="5">
    <source>
        <dbReference type="Proteomes" id="UP000631114"/>
    </source>
</evidence>
<dbReference type="InterPro" id="IPR012677">
    <property type="entry name" value="Nucleotide-bd_a/b_plait_sf"/>
</dbReference>
<dbReference type="GO" id="GO:0003723">
    <property type="term" value="F:RNA binding"/>
    <property type="evidence" value="ECO:0007669"/>
    <property type="project" value="UniProtKB-UniRule"/>
</dbReference>
<evidence type="ECO:0000256" key="1">
    <source>
        <dbReference type="ARBA" id="ARBA00022884"/>
    </source>
</evidence>